<dbReference type="PANTHER" id="PTHR10110:SF86">
    <property type="entry name" value="SODIUM_HYDROGEN EXCHANGER 7"/>
    <property type="match status" value="1"/>
</dbReference>
<dbReference type="KEGG" id="ehx:EMIHUDRAFT_438257"/>
<dbReference type="RefSeq" id="XP_005760995.1">
    <property type="nucleotide sequence ID" value="XM_005760938.1"/>
</dbReference>
<evidence type="ECO:0000256" key="8">
    <source>
        <dbReference type="ARBA" id="ARBA00023136"/>
    </source>
</evidence>
<evidence type="ECO:0000256" key="4">
    <source>
        <dbReference type="ARBA" id="ARBA00022692"/>
    </source>
</evidence>
<proteinExistence type="predicted"/>
<dbReference type="AlphaFoldDB" id="A0A0D3IBD1"/>
<feature type="transmembrane region" description="Helical" evidence="11">
    <location>
        <begin position="108"/>
        <end position="131"/>
    </location>
</feature>
<evidence type="ECO:0000259" key="12">
    <source>
        <dbReference type="Pfam" id="PF00999"/>
    </source>
</evidence>
<evidence type="ECO:0000313" key="13">
    <source>
        <dbReference type="EnsemblProtists" id="EOD08566"/>
    </source>
</evidence>
<feature type="compositionally biased region" description="Low complexity" evidence="10">
    <location>
        <begin position="268"/>
        <end position="286"/>
    </location>
</feature>
<keyword evidence="8 11" id="KW-0472">Membrane</keyword>
<accession>A0A0D3IBD1</accession>
<feature type="region of interest" description="Disordered" evidence="10">
    <location>
        <begin position="254"/>
        <end position="302"/>
    </location>
</feature>
<feature type="transmembrane region" description="Helical" evidence="11">
    <location>
        <begin position="165"/>
        <end position="185"/>
    </location>
</feature>
<evidence type="ECO:0000256" key="2">
    <source>
        <dbReference type="ARBA" id="ARBA00022448"/>
    </source>
</evidence>
<dbReference type="GO" id="GO:0015385">
    <property type="term" value="F:sodium:proton antiporter activity"/>
    <property type="evidence" value="ECO:0007669"/>
    <property type="project" value="InterPro"/>
</dbReference>
<reference evidence="14" key="1">
    <citation type="journal article" date="2013" name="Nature">
        <title>Pan genome of the phytoplankton Emiliania underpins its global distribution.</title>
        <authorList>
            <person name="Read B.A."/>
            <person name="Kegel J."/>
            <person name="Klute M.J."/>
            <person name="Kuo A."/>
            <person name="Lefebvre S.C."/>
            <person name="Maumus F."/>
            <person name="Mayer C."/>
            <person name="Miller J."/>
            <person name="Monier A."/>
            <person name="Salamov A."/>
            <person name="Young J."/>
            <person name="Aguilar M."/>
            <person name="Claverie J.M."/>
            <person name="Frickenhaus S."/>
            <person name="Gonzalez K."/>
            <person name="Herman E.K."/>
            <person name="Lin Y.C."/>
            <person name="Napier J."/>
            <person name="Ogata H."/>
            <person name="Sarno A.F."/>
            <person name="Shmutz J."/>
            <person name="Schroeder D."/>
            <person name="de Vargas C."/>
            <person name="Verret F."/>
            <person name="von Dassow P."/>
            <person name="Valentin K."/>
            <person name="Van de Peer Y."/>
            <person name="Wheeler G."/>
            <person name="Dacks J.B."/>
            <person name="Delwiche C.F."/>
            <person name="Dyhrman S.T."/>
            <person name="Glockner G."/>
            <person name="John U."/>
            <person name="Richards T."/>
            <person name="Worden A.Z."/>
            <person name="Zhang X."/>
            <person name="Grigoriev I.V."/>
            <person name="Allen A.E."/>
            <person name="Bidle K."/>
            <person name="Borodovsky M."/>
            <person name="Bowler C."/>
            <person name="Brownlee C."/>
            <person name="Cock J.M."/>
            <person name="Elias M."/>
            <person name="Gladyshev V.N."/>
            <person name="Groth M."/>
            <person name="Guda C."/>
            <person name="Hadaegh A."/>
            <person name="Iglesias-Rodriguez M.D."/>
            <person name="Jenkins J."/>
            <person name="Jones B.M."/>
            <person name="Lawson T."/>
            <person name="Leese F."/>
            <person name="Lindquist E."/>
            <person name="Lobanov A."/>
            <person name="Lomsadze A."/>
            <person name="Malik S.B."/>
            <person name="Marsh M.E."/>
            <person name="Mackinder L."/>
            <person name="Mock T."/>
            <person name="Mueller-Roeber B."/>
            <person name="Pagarete A."/>
            <person name="Parker M."/>
            <person name="Probert I."/>
            <person name="Quesneville H."/>
            <person name="Raines C."/>
            <person name="Rensing S.A."/>
            <person name="Riano-Pachon D.M."/>
            <person name="Richier S."/>
            <person name="Rokitta S."/>
            <person name="Shiraiwa Y."/>
            <person name="Soanes D.M."/>
            <person name="van der Giezen M."/>
            <person name="Wahlund T.M."/>
            <person name="Williams B."/>
            <person name="Wilson W."/>
            <person name="Wolfe G."/>
            <person name="Wurch L.L."/>
        </authorList>
    </citation>
    <scope>NUCLEOTIDE SEQUENCE</scope>
</reference>
<feature type="transmembrane region" description="Helical" evidence="11">
    <location>
        <begin position="197"/>
        <end position="214"/>
    </location>
</feature>
<evidence type="ECO:0000256" key="9">
    <source>
        <dbReference type="ARBA" id="ARBA00023201"/>
    </source>
</evidence>
<comment type="subcellular location">
    <subcellularLocation>
        <location evidence="1">Cell membrane</location>
        <topology evidence="1">Multi-pass membrane protein</topology>
    </subcellularLocation>
</comment>
<keyword evidence="6" id="KW-0915">Sodium</keyword>
<dbReference type="EnsemblProtists" id="EOD08566">
    <property type="protein sequence ID" value="EOD08566"/>
    <property type="gene ID" value="EMIHUDRAFT_438257"/>
</dbReference>
<dbReference type="PANTHER" id="PTHR10110">
    <property type="entry name" value="SODIUM/HYDROGEN EXCHANGER"/>
    <property type="match status" value="1"/>
</dbReference>
<dbReference type="Pfam" id="PF00999">
    <property type="entry name" value="Na_H_Exchanger"/>
    <property type="match status" value="2"/>
</dbReference>
<evidence type="ECO:0000256" key="6">
    <source>
        <dbReference type="ARBA" id="ARBA00023053"/>
    </source>
</evidence>
<evidence type="ECO:0000256" key="10">
    <source>
        <dbReference type="SAM" id="MobiDB-lite"/>
    </source>
</evidence>
<evidence type="ECO:0000256" key="5">
    <source>
        <dbReference type="ARBA" id="ARBA00022989"/>
    </source>
</evidence>
<dbReference type="Gene3D" id="6.10.140.1330">
    <property type="match status" value="1"/>
</dbReference>
<feature type="domain" description="Cation/H+ exchanger transmembrane" evidence="12">
    <location>
        <begin position="156"/>
        <end position="244"/>
    </location>
</feature>
<dbReference type="GO" id="GO:0051453">
    <property type="term" value="P:regulation of intracellular pH"/>
    <property type="evidence" value="ECO:0007669"/>
    <property type="project" value="TreeGrafter"/>
</dbReference>
<dbReference type="Proteomes" id="UP000013827">
    <property type="component" value="Unassembled WGS sequence"/>
</dbReference>
<keyword evidence="3" id="KW-1003">Cell membrane</keyword>
<dbReference type="HOGENOM" id="CLU_922663_0_0_1"/>
<feature type="compositionally biased region" description="Polar residues" evidence="10">
    <location>
        <begin position="254"/>
        <end position="266"/>
    </location>
</feature>
<feature type="transmembrane region" description="Helical" evidence="11">
    <location>
        <begin position="220"/>
        <end position="242"/>
    </location>
</feature>
<dbReference type="eggNOG" id="KOG1965">
    <property type="taxonomic scope" value="Eukaryota"/>
</dbReference>
<protein>
    <recommendedName>
        <fullName evidence="12">Cation/H+ exchanger transmembrane domain-containing protein</fullName>
    </recommendedName>
</protein>
<evidence type="ECO:0000256" key="1">
    <source>
        <dbReference type="ARBA" id="ARBA00004651"/>
    </source>
</evidence>
<dbReference type="PaxDb" id="2903-EOD08566"/>
<evidence type="ECO:0000256" key="11">
    <source>
        <dbReference type="SAM" id="Phobius"/>
    </source>
</evidence>
<keyword evidence="7" id="KW-0406">Ion transport</keyword>
<feature type="transmembrane region" description="Helical" evidence="11">
    <location>
        <begin position="12"/>
        <end position="29"/>
    </location>
</feature>
<dbReference type="InterPro" id="IPR018422">
    <property type="entry name" value="Cation/H_exchanger_CPA1"/>
</dbReference>
<keyword evidence="14" id="KW-1185">Reference proteome</keyword>
<dbReference type="GeneID" id="17254772"/>
<keyword evidence="2" id="KW-0813">Transport</keyword>
<dbReference type="GO" id="GO:0098719">
    <property type="term" value="P:sodium ion import across plasma membrane"/>
    <property type="evidence" value="ECO:0007669"/>
    <property type="project" value="TreeGrafter"/>
</dbReference>
<dbReference type="GO" id="GO:0015386">
    <property type="term" value="F:potassium:proton antiporter activity"/>
    <property type="evidence" value="ECO:0007669"/>
    <property type="project" value="TreeGrafter"/>
</dbReference>
<keyword evidence="4 11" id="KW-0812">Transmembrane</keyword>
<evidence type="ECO:0000256" key="7">
    <source>
        <dbReference type="ARBA" id="ARBA00023065"/>
    </source>
</evidence>
<organism evidence="13 14">
    <name type="scientific">Emiliania huxleyi (strain CCMP1516)</name>
    <dbReference type="NCBI Taxonomy" id="280463"/>
    <lineage>
        <taxon>Eukaryota</taxon>
        <taxon>Haptista</taxon>
        <taxon>Haptophyta</taxon>
        <taxon>Prymnesiophyceae</taxon>
        <taxon>Isochrysidales</taxon>
        <taxon>Noelaerhabdaceae</taxon>
        <taxon>Emiliania</taxon>
    </lineage>
</organism>
<evidence type="ECO:0000313" key="14">
    <source>
        <dbReference type="Proteomes" id="UP000013827"/>
    </source>
</evidence>
<feature type="domain" description="Cation/H+ exchanger transmembrane" evidence="12">
    <location>
        <begin position="24"/>
        <end position="153"/>
    </location>
</feature>
<sequence>MAACGHDGGSAILALSLGILVGAAITHVCSRYMPGVPYTPTLLLVGVLVATLKRFVLTAEGSPHLYASLDAWEHIDGHLLLRIFLPALLFNDAMQLEWHRTYRCLSQCLVLAVPGVLISAALTACYVRWLLPYEWPWDLALAFGAPVIAATDPRRGSVLAATDPVAVVALLNDLGASPVLTMVIAGESMLNDGVRSSAIVVWELFFGMAVGAFSGSPVALLSRLVLGAVLSGVAFGSVVLLLNRLPSPTLASSRCEYTTPSSSHRPCSTGSRWSRAGSSTTTSSSRPPSPSPAPSPATTSPR</sequence>
<reference evidence="13" key="2">
    <citation type="submission" date="2024-10" db="UniProtKB">
        <authorList>
            <consortium name="EnsemblProtists"/>
        </authorList>
    </citation>
    <scope>IDENTIFICATION</scope>
</reference>
<keyword evidence="5 11" id="KW-1133">Transmembrane helix</keyword>
<dbReference type="GO" id="GO:0005886">
    <property type="term" value="C:plasma membrane"/>
    <property type="evidence" value="ECO:0007669"/>
    <property type="project" value="UniProtKB-SubCell"/>
</dbReference>
<name>A0A0D3IBD1_EMIH1</name>
<evidence type="ECO:0000256" key="3">
    <source>
        <dbReference type="ARBA" id="ARBA00022475"/>
    </source>
</evidence>
<keyword evidence="9" id="KW-0739">Sodium transport</keyword>
<dbReference type="InterPro" id="IPR006153">
    <property type="entry name" value="Cation/H_exchanger_TM"/>
</dbReference>